<dbReference type="EMBL" id="PFLC01000052">
    <property type="protein sequence ID" value="PIY62123.1"/>
    <property type="molecule type" value="Genomic_DNA"/>
</dbReference>
<name>A0A2M7Q970_9BACT</name>
<keyword evidence="3" id="KW-0963">Cytoplasm</keyword>
<dbReference type="PANTHER" id="PTHR21139:SF42">
    <property type="entry name" value="TRIOSEPHOSPHATE ISOMERASE"/>
    <property type="match status" value="1"/>
</dbReference>
<evidence type="ECO:0000313" key="5">
    <source>
        <dbReference type="Proteomes" id="UP000230973"/>
    </source>
</evidence>
<dbReference type="Gene3D" id="3.20.20.70">
    <property type="entry name" value="Aldolase class I"/>
    <property type="match status" value="1"/>
</dbReference>
<sequence length="257" mass="27489">MSNKYLIANWKMQLSIGESRSLALELAERLASTRTDWSVAVCPSGPALSQVAESVRGSDLLLGAQNSFWEDRGAYTGEVSPANLKELGCSLCLVGHSERREYLGETDEMVGRKVAALLARNIMPVICVGETENERDDGRSEEVIVRQLTSALADADCRSSDGQRLIVVYEPIWMIGSGRTIELEDVTASAQLIRSTLNELCTAAAADRFCTVAYGGSVDAVNLSGFLSCPGIDGALVGGDSLTADNFMGLLEIASRS</sequence>
<dbReference type="AlphaFoldDB" id="A0A2M7Q970"/>
<keyword evidence="2 3" id="KW-0413">Isomerase</keyword>
<dbReference type="GO" id="GO:0046166">
    <property type="term" value="P:glyceraldehyde-3-phosphate biosynthetic process"/>
    <property type="evidence" value="ECO:0007669"/>
    <property type="project" value="TreeGrafter"/>
</dbReference>
<evidence type="ECO:0000256" key="1">
    <source>
        <dbReference type="ARBA" id="ARBA00007422"/>
    </source>
</evidence>
<dbReference type="EC" id="5.3.1.1" evidence="3"/>
<dbReference type="CDD" id="cd00311">
    <property type="entry name" value="TIM"/>
    <property type="match status" value="1"/>
</dbReference>
<dbReference type="GO" id="GO:0006094">
    <property type="term" value="P:gluconeogenesis"/>
    <property type="evidence" value="ECO:0007669"/>
    <property type="project" value="UniProtKB-UniPathway"/>
</dbReference>
<comment type="subunit">
    <text evidence="3">Homodimer.</text>
</comment>
<keyword evidence="3" id="KW-0324">Glycolysis</keyword>
<dbReference type="SUPFAM" id="SSF51351">
    <property type="entry name" value="Triosephosphate isomerase (TIM)"/>
    <property type="match status" value="1"/>
</dbReference>
<protein>
    <recommendedName>
        <fullName evidence="3">Triosephosphate isomerase</fullName>
        <ecNumber evidence="3">5.3.1.1</ecNumber>
    </recommendedName>
</protein>
<reference evidence="5" key="1">
    <citation type="submission" date="2017-09" db="EMBL/GenBank/DDBJ databases">
        <title>Depth-based differentiation of microbial function through sediment-hosted aquifers and enrichment of novel symbionts in the deep terrestrial subsurface.</title>
        <authorList>
            <person name="Probst A.J."/>
            <person name="Ladd B."/>
            <person name="Jarett J.K."/>
            <person name="Geller-Mcgrath D.E."/>
            <person name="Sieber C.M.K."/>
            <person name="Emerson J.B."/>
            <person name="Anantharaman K."/>
            <person name="Thomas B.C."/>
            <person name="Malmstrom R."/>
            <person name="Stieglmeier M."/>
            <person name="Klingl A."/>
            <person name="Woyke T."/>
            <person name="Ryan C.M."/>
            <person name="Banfield J.F."/>
        </authorList>
    </citation>
    <scope>NUCLEOTIDE SEQUENCE [LARGE SCALE GENOMIC DNA]</scope>
</reference>
<dbReference type="UniPathway" id="UPA00138"/>
<dbReference type="Proteomes" id="UP000230973">
    <property type="component" value="Unassembled WGS sequence"/>
</dbReference>
<dbReference type="GO" id="GO:0004807">
    <property type="term" value="F:triose-phosphate isomerase activity"/>
    <property type="evidence" value="ECO:0007669"/>
    <property type="project" value="UniProtKB-UniRule"/>
</dbReference>
<evidence type="ECO:0000256" key="2">
    <source>
        <dbReference type="ARBA" id="ARBA00023235"/>
    </source>
</evidence>
<dbReference type="GO" id="GO:0006096">
    <property type="term" value="P:glycolytic process"/>
    <property type="evidence" value="ECO:0007669"/>
    <property type="project" value="UniProtKB-UniRule"/>
</dbReference>
<dbReference type="InterPro" id="IPR035990">
    <property type="entry name" value="TIM_sf"/>
</dbReference>
<keyword evidence="3" id="KW-0312">Gluconeogenesis</keyword>
<comment type="caution">
    <text evidence="4">The sequence shown here is derived from an EMBL/GenBank/DDBJ whole genome shotgun (WGS) entry which is preliminary data.</text>
</comment>
<dbReference type="InterPro" id="IPR000652">
    <property type="entry name" value="Triosephosphate_isomerase"/>
</dbReference>
<dbReference type="InterPro" id="IPR013785">
    <property type="entry name" value="Aldolase_TIM"/>
</dbReference>
<proteinExistence type="inferred from homology"/>
<dbReference type="PROSITE" id="PS51440">
    <property type="entry name" value="TIM_2"/>
    <property type="match status" value="1"/>
</dbReference>
<dbReference type="NCBIfam" id="TIGR00419">
    <property type="entry name" value="tim"/>
    <property type="match status" value="1"/>
</dbReference>
<dbReference type="PANTHER" id="PTHR21139">
    <property type="entry name" value="TRIOSEPHOSPHATE ISOMERASE"/>
    <property type="match status" value="1"/>
</dbReference>
<comment type="subcellular location">
    <subcellularLocation>
        <location evidence="3">Cytoplasm</location>
    </subcellularLocation>
</comment>
<dbReference type="Pfam" id="PF00121">
    <property type="entry name" value="TIM"/>
    <property type="match status" value="1"/>
</dbReference>
<gene>
    <name evidence="4" type="ORF">COY93_03860</name>
</gene>
<organism evidence="4 5">
    <name type="scientific">Candidatus Uhrbacteria bacterium CG_4_10_14_0_8_um_filter_58_22</name>
    <dbReference type="NCBI Taxonomy" id="1975029"/>
    <lineage>
        <taxon>Bacteria</taxon>
        <taxon>Candidatus Uhriibacteriota</taxon>
    </lineage>
</organism>
<comment type="catalytic activity">
    <reaction evidence="3">
        <text>D-glyceraldehyde 3-phosphate = dihydroxyacetone phosphate</text>
        <dbReference type="Rhea" id="RHEA:18585"/>
        <dbReference type="ChEBI" id="CHEBI:57642"/>
        <dbReference type="ChEBI" id="CHEBI:59776"/>
        <dbReference type="EC" id="5.3.1.1"/>
    </reaction>
</comment>
<comment type="similarity">
    <text evidence="1 3">Belongs to the triosephosphate isomerase family.</text>
</comment>
<dbReference type="GO" id="GO:0019563">
    <property type="term" value="P:glycerol catabolic process"/>
    <property type="evidence" value="ECO:0007669"/>
    <property type="project" value="TreeGrafter"/>
</dbReference>
<evidence type="ECO:0000313" key="4">
    <source>
        <dbReference type="EMBL" id="PIY62123.1"/>
    </source>
</evidence>
<comment type="pathway">
    <text evidence="3">Carbohydrate degradation; glycolysis; D-glyceraldehyde 3-phosphate from glycerone phosphate: step 1/1.</text>
</comment>
<accession>A0A2M7Q970</accession>
<dbReference type="GO" id="GO:0005829">
    <property type="term" value="C:cytosol"/>
    <property type="evidence" value="ECO:0007669"/>
    <property type="project" value="TreeGrafter"/>
</dbReference>
<comment type="pathway">
    <text evidence="3">Carbohydrate biosynthesis; gluconeogenesis.</text>
</comment>
<evidence type="ECO:0000256" key="3">
    <source>
        <dbReference type="RuleBase" id="RU363013"/>
    </source>
</evidence>
<dbReference type="UniPathway" id="UPA00109">
    <property type="reaction ID" value="UER00189"/>
</dbReference>